<evidence type="ECO:0000313" key="4">
    <source>
        <dbReference type="Proteomes" id="UP000044625"/>
    </source>
</evidence>
<evidence type="ECO:0000256" key="1">
    <source>
        <dbReference type="SAM" id="Phobius"/>
    </source>
</evidence>
<dbReference type="NCBIfam" id="TIGR02744">
    <property type="entry name" value="TrbI_Ftype"/>
    <property type="match status" value="1"/>
</dbReference>
<name>A0A0T9R2G9_9GAMM</name>
<gene>
    <name evidence="2" type="ORF">ERS008529_03907</name>
    <name evidence="3" type="ORF">ERS137968_04249</name>
</gene>
<reference evidence="3 4" key="3">
    <citation type="submission" date="2015-03" db="EMBL/GenBank/DDBJ databases">
        <authorList>
            <consortium name="Pathogen Informatics"/>
            <person name="Murphy D."/>
        </authorList>
    </citation>
    <scope>NUCLEOTIDE SEQUENCE [LARGE SCALE GENOMIC DNA]</scope>
    <source>
        <strain evidence="3">Type strain: CIP110230</strain>
        <strain evidence="4">type strain: CIP110230</strain>
    </source>
</reference>
<evidence type="ECO:0000313" key="3">
    <source>
        <dbReference type="EMBL" id="CRY69109.1"/>
    </source>
</evidence>
<reference evidence="2" key="1">
    <citation type="submission" date="2015-03" db="EMBL/GenBank/DDBJ databases">
        <authorList>
            <person name="Murphy D."/>
        </authorList>
    </citation>
    <scope>NUCLEOTIDE SEQUENCE [LARGE SCALE GENOMIC DNA]</scope>
    <source>
        <strain evidence="2">A125KOH2</strain>
    </source>
</reference>
<dbReference type="Proteomes" id="UP000045840">
    <property type="component" value="Unassembled WGS sequence"/>
</dbReference>
<keyword evidence="1" id="KW-1133">Transmembrane helix</keyword>
<dbReference type="InterPro" id="IPR014115">
    <property type="entry name" value="TrbI_Ftype"/>
</dbReference>
<dbReference type="STRING" id="1288385.ERS137968_04249"/>
<sequence>MNAEIPPNETLPDRKVKRSKRRNRCIRQVATVAFCMLCLNTGVTLLMNQWLTPKTVTFDMKGTIDNFMTQMTAKTLSEDNTNVLTHRFNEALMGSLEEYQHNHRVIVLVSSAVVSGAEDVTKDIQAVIATRMAGGQ</sequence>
<dbReference type="OrthoDB" id="6540494at2"/>
<reference evidence="5" key="2">
    <citation type="submission" date="2015-03" db="EMBL/GenBank/DDBJ databases">
        <authorList>
            <consortium name="Pathogen Informatics"/>
        </authorList>
    </citation>
    <scope>NUCLEOTIDE SEQUENCE [LARGE SCALE GENOMIC DNA]</scope>
    <source>
        <strain evidence="5">A125KOH2</strain>
    </source>
</reference>
<dbReference type="EMBL" id="CWJL01000034">
    <property type="protein sequence ID" value="CRY69109.1"/>
    <property type="molecule type" value="Genomic_DNA"/>
</dbReference>
<keyword evidence="1" id="KW-0472">Membrane</keyword>
<dbReference type="RefSeq" id="WP_072086352.1">
    <property type="nucleotide sequence ID" value="NZ_CAWMMU010000034.1"/>
</dbReference>
<dbReference type="AlphaFoldDB" id="A0A0T9R2G9"/>
<keyword evidence="4" id="KW-1185">Reference proteome</keyword>
<keyword evidence="1" id="KW-0812">Transmembrane</keyword>
<evidence type="ECO:0000313" key="2">
    <source>
        <dbReference type="EMBL" id="CNI39982.1"/>
    </source>
</evidence>
<dbReference type="Pfam" id="PF09677">
    <property type="entry name" value="TrbI_Ftype"/>
    <property type="match status" value="1"/>
</dbReference>
<accession>A0A0T9R2G9</accession>
<organism evidence="2 5">
    <name type="scientific">Yersinia pekkanenii</name>
    <dbReference type="NCBI Taxonomy" id="1288385"/>
    <lineage>
        <taxon>Bacteria</taxon>
        <taxon>Pseudomonadati</taxon>
        <taxon>Pseudomonadota</taxon>
        <taxon>Gammaproteobacteria</taxon>
        <taxon>Enterobacterales</taxon>
        <taxon>Yersiniaceae</taxon>
        <taxon>Yersinia</taxon>
    </lineage>
</organism>
<protein>
    <submittedName>
        <fullName evidence="2">Conjugative transfer protein</fullName>
    </submittedName>
</protein>
<feature type="transmembrane region" description="Helical" evidence="1">
    <location>
        <begin position="25"/>
        <end position="47"/>
    </location>
</feature>
<proteinExistence type="predicted"/>
<dbReference type="Proteomes" id="UP000044625">
    <property type="component" value="Unassembled WGS sequence"/>
</dbReference>
<evidence type="ECO:0000313" key="5">
    <source>
        <dbReference type="Proteomes" id="UP000045840"/>
    </source>
</evidence>
<dbReference type="EMBL" id="CQAZ01000046">
    <property type="protein sequence ID" value="CNI39982.1"/>
    <property type="molecule type" value="Genomic_DNA"/>
</dbReference>